<keyword evidence="3" id="KW-1185">Reference proteome</keyword>
<evidence type="ECO:0008006" key="4">
    <source>
        <dbReference type="Google" id="ProtNLM"/>
    </source>
</evidence>
<protein>
    <recommendedName>
        <fullName evidence="4">Secreted protein</fullName>
    </recommendedName>
</protein>
<dbReference type="EMBL" id="JBHRSK010000001">
    <property type="protein sequence ID" value="MFC2966510.1"/>
    <property type="molecule type" value="Genomic_DNA"/>
</dbReference>
<reference evidence="3" key="1">
    <citation type="journal article" date="2019" name="Int. J. Syst. Evol. Microbiol.">
        <title>The Global Catalogue of Microorganisms (GCM) 10K type strain sequencing project: providing services to taxonomists for standard genome sequencing and annotation.</title>
        <authorList>
            <consortium name="The Broad Institute Genomics Platform"/>
            <consortium name="The Broad Institute Genome Sequencing Center for Infectious Disease"/>
            <person name="Wu L."/>
            <person name="Ma J."/>
        </authorList>
    </citation>
    <scope>NUCLEOTIDE SEQUENCE [LARGE SCALE GENOMIC DNA]</scope>
    <source>
        <strain evidence="3">KCTC 62192</strain>
    </source>
</reference>
<proteinExistence type="predicted"/>
<feature type="chain" id="PRO_5046162578" description="Secreted protein" evidence="1">
    <location>
        <begin position="20"/>
        <end position="99"/>
    </location>
</feature>
<name>A0ABV7ABS2_9RHOB</name>
<dbReference type="Proteomes" id="UP001595443">
    <property type="component" value="Unassembled WGS sequence"/>
</dbReference>
<evidence type="ECO:0000313" key="3">
    <source>
        <dbReference type="Proteomes" id="UP001595443"/>
    </source>
</evidence>
<comment type="caution">
    <text evidence="2">The sequence shown here is derived from an EMBL/GenBank/DDBJ whole genome shotgun (WGS) entry which is preliminary data.</text>
</comment>
<keyword evidence="1" id="KW-0732">Signal</keyword>
<dbReference type="RefSeq" id="WP_377830689.1">
    <property type="nucleotide sequence ID" value="NZ_JBHRSK010000001.1"/>
</dbReference>
<accession>A0ABV7ABS2</accession>
<sequence length="99" mass="10739">MKKLVCATVVTLASAPALHAGPIEAACKNSDRPATAALCGCIQQAADITLRHSDQRRAARFFSDPHKAQEVRQSSSDRDNAFWDRYQNFGETAVAMCGD</sequence>
<gene>
    <name evidence="2" type="ORF">ACFOES_00235</name>
</gene>
<evidence type="ECO:0000256" key="1">
    <source>
        <dbReference type="SAM" id="SignalP"/>
    </source>
</evidence>
<feature type="signal peptide" evidence="1">
    <location>
        <begin position="1"/>
        <end position="19"/>
    </location>
</feature>
<evidence type="ECO:0000313" key="2">
    <source>
        <dbReference type="EMBL" id="MFC2966510.1"/>
    </source>
</evidence>
<organism evidence="2 3">
    <name type="scientific">Acidimangrovimonas pyrenivorans</name>
    <dbReference type="NCBI Taxonomy" id="2030798"/>
    <lineage>
        <taxon>Bacteria</taxon>
        <taxon>Pseudomonadati</taxon>
        <taxon>Pseudomonadota</taxon>
        <taxon>Alphaproteobacteria</taxon>
        <taxon>Rhodobacterales</taxon>
        <taxon>Paracoccaceae</taxon>
        <taxon>Acidimangrovimonas</taxon>
    </lineage>
</organism>